<keyword evidence="2" id="KW-0472">Membrane</keyword>
<protein>
    <submittedName>
        <fullName evidence="3">Uncharacterized protein</fullName>
    </submittedName>
</protein>
<feature type="transmembrane region" description="Helical" evidence="2">
    <location>
        <begin position="22"/>
        <end position="42"/>
    </location>
</feature>
<keyword evidence="4" id="KW-1185">Reference proteome</keyword>
<keyword evidence="2" id="KW-1133">Transmembrane helix</keyword>
<dbReference type="RefSeq" id="WP_168545209.1">
    <property type="nucleotide sequence ID" value="NZ_BAAAKS010000004.1"/>
</dbReference>
<organism evidence="3 4">
    <name type="scientific">Tsukamurella spumae</name>
    <dbReference type="NCBI Taxonomy" id="44753"/>
    <lineage>
        <taxon>Bacteria</taxon>
        <taxon>Bacillati</taxon>
        <taxon>Actinomycetota</taxon>
        <taxon>Actinomycetes</taxon>
        <taxon>Mycobacteriales</taxon>
        <taxon>Tsukamurellaceae</taxon>
        <taxon>Tsukamurella</taxon>
    </lineage>
</organism>
<accession>A0A846WYW0</accession>
<sequence>MALDLLLVGYLFVAGRGTTGKLLGGGLAVLAMLIDLVVEVVFTATSGWPSWFDYLGYASGVLTTVLVVAAWGCARRIGVLWTISIPISAIMWAVWTFGIIKLPMFEFSAGDDSFARLYVWSPLRVLIVWAIPILIGWGLELLTRTAPSAAPPGPGAPRTPRPVTPAPPQPQQGHWQWHPGPPQAPQQPPSYPPRRD</sequence>
<feature type="transmembrane region" description="Helical" evidence="2">
    <location>
        <begin position="120"/>
        <end position="139"/>
    </location>
</feature>
<gene>
    <name evidence="3" type="ORF">HF999_07155</name>
</gene>
<proteinExistence type="predicted"/>
<dbReference type="Proteomes" id="UP000582646">
    <property type="component" value="Unassembled WGS sequence"/>
</dbReference>
<dbReference type="EMBL" id="JAAXOQ010000007">
    <property type="protein sequence ID" value="NKY18143.1"/>
    <property type="molecule type" value="Genomic_DNA"/>
</dbReference>
<comment type="caution">
    <text evidence="3">The sequence shown here is derived from an EMBL/GenBank/DDBJ whole genome shotgun (WGS) entry which is preliminary data.</text>
</comment>
<feature type="compositionally biased region" description="Pro residues" evidence="1">
    <location>
        <begin position="149"/>
        <end position="170"/>
    </location>
</feature>
<evidence type="ECO:0000256" key="1">
    <source>
        <dbReference type="SAM" id="MobiDB-lite"/>
    </source>
</evidence>
<dbReference type="AlphaFoldDB" id="A0A846WYW0"/>
<name>A0A846WYW0_9ACTN</name>
<feature type="compositionally biased region" description="Pro residues" evidence="1">
    <location>
        <begin position="179"/>
        <end position="196"/>
    </location>
</feature>
<keyword evidence="2" id="KW-0812">Transmembrane</keyword>
<reference evidence="3 4" key="1">
    <citation type="submission" date="2020-04" db="EMBL/GenBank/DDBJ databases">
        <title>MicrobeNet Type strains.</title>
        <authorList>
            <person name="Nicholson A.C."/>
        </authorList>
    </citation>
    <scope>NUCLEOTIDE SEQUENCE [LARGE SCALE GENOMIC DNA]</scope>
    <source>
        <strain evidence="3 4">DSM 44113</strain>
    </source>
</reference>
<evidence type="ECO:0000313" key="4">
    <source>
        <dbReference type="Proteomes" id="UP000582646"/>
    </source>
</evidence>
<feature type="transmembrane region" description="Helical" evidence="2">
    <location>
        <begin position="54"/>
        <end position="72"/>
    </location>
</feature>
<feature type="region of interest" description="Disordered" evidence="1">
    <location>
        <begin position="148"/>
        <end position="196"/>
    </location>
</feature>
<evidence type="ECO:0000256" key="2">
    <source>
        <dbReference type="SAM" id="Phobius"/>
    </source>
</evidence>
<evidence type="ECO:0000313" key="3">
    <source>
        <dbReference type="EMBL" id="NKY18143.1"/>
    </source>
</evidence>
<feature type="transmembrane region" description="Helical" evidence="2">
    <location>
        <begin position="79"/>
        <end position="100"/>
    </location>
</feature>